<dbReference type="AlphaFoldDB" id="D4E5H1"/>
<accession>D4E5H1</accession>
<evidence type="ECO:0000256" key="2">
    <source>
        <dbReference type="ARBA" id="ARBA00022801"/>
    </source>
</evidence>
<evidence type="ECO:0000313" key="5">
    <source>
        <dbReference type="Proteomes" id="UP000005723"/>
    </source>
</evidence>
<dbReference type="Gene3D" id="3.40.50.850">
    <property type="entry name" value="Isochorismatase-like"/>
    <property type="match status" value="1"/>
</dbReference>
<dbReference type="OrthoDB" id="9807387at2"/>
<dbReference type="Pfam" id="PF00857">
    <property type="entry name" value="Isochorismatase"/>
    <property type="match status" value="1"/>
</dbReference>
<dbReference type="InterPro" id="IPR000868">
    <property type="entry name" value="Isochorismatase-like_dom"/>
</dbReference>
<dbReference type="RefSeq" id="WP_004962097.1">
    <property type="nucleotide sequence ID" value="NZ_GG753567.1"/>
</dbReference>
<dbReference type="InterPro" id="IPR036380">
    <property type="entry name" value="Isochorismatase-like_sf"/>
</dbReference>
<dbReference type="NCBIfam" id="NF008517">
    <property type="entry name" value="PRK11440.1"/>
    <property type="match status" value="1"/>
</dbReference>
<feature type="domain" description="Isochorismatase-like" evidence="3">
    <location>
        <begin position="9"/>
        <end position="183"/>
    </location>
</feature>
<evidence type="ECO:0000259" key="3">
    <source>
        <dbReference type="Pfam" id="PF00857"/>
    </source>
</evidence>
<dbReference type="HOGENOM" id="CLU_068979_8_2_6"/>
<organism evidence="4 5">
    <name type="scientific">Serratia odorifera DSM 4582</name>
    <dbReference type="NCBI Taxonomy" id="667129"/>
    <lineage>
        <taxon>Bacteria</taxon>
        <taxon>Pseudomonadati</taxon>
        <taxon>Pseudomonadota</taxon>
        <taxon>Gammaproteobacteria</taxon>
        <taxon>Enterobacterales</taxon>
        <taxon>Yersiniaceae</taxon>
        <taxon>Serratia</taxon>
    </lineage>
</organism>
<keyword evidence="5" id="KW-1185">Reference proteome</keyword>
<dbReference type="CDD" id="cd00431">
    <property type="entry name" value="cysteine_hydrolases"/>
    <property type="match status" value="1"/>
</dbReference>
<dbReference type="InterPro" id="IPR050272">
    <property type="entry name" value="Isochorismatase-like_hydrls"/>
</dbReference>
<dbReference type="Proteomes" id="UP000005723">
    <property type="component" value="Unassembled WGS sequence"/>
</dbReference>
<dbReference type="FunFam" id="3.40.50.850:FF:000005">
    <property type="entry name" value="Isochorismatase hydrolase"/>
    <property type="match status" value="1"/>
</dbReference>
<sequence>MLNIDAQTTALVVIDLQNGILPYAGGPHSAEQVVTHADHLAGRFRALGAPVMMVRVGWSDTFAEALKQPVDRPTPAPVGGLPADWWTFPEALAVDDSDILIVKRQWGAFYGTDLEMQLRRRGITTLVLGGIATNIGVESTARAAWERGFELIIAEDMCSAPNAEMHRFAFENIFPRLARVRSTGEILAALQVAR</sequence>
<reference evidence="4 5" key="1">
    <citation type="submission" date="2010-01" db="EMBL/GenBank/DDBJ databases">
        <authorList>
            <person name="Muzny D."/>
            <person name="Qin X."/>
            <person name="Deng J."/>
            <person name="Jiang H."/>
            <person name="Liu Y."/>
            <person name="Qu J."/>
            <person name="Song X.-Z."/>
            <person name="Zhang L."/>
            <person name="Thornton R."/>
            <person name="Coyle M."/>
            <person name="Francisco L."/>
            <person name="Jackson L."/>
            <person name="Javaid M."/>
            <person name="Korchina V."/>
            <person name="Kovar C."/>
            <person name="Mata R."/>
            <person name="Mathew T."/>
            <person name="Ngo R."/>
            <person name="Nguyen L."/>
            <person name="Nguyen N."/>
            <person name="Okwuonu G."/>
            <person name="Ongeri F."/>
            <person name="Pham C."/>
            <person name="Simmons D."/>
            <person name="Wilczek-Boney K."/>
            <person name="Hale W."/>
            <person name="Jakkamsetti A."/>
            <person name="Pham P."/>
            <person name="Ruth R."/>
            <person name="San Lucas F."/>
            <person name="Warren J."/>
            <person name="Zhang J."/>
            <person name="Zhao Z."/>
            <person name="Zhou C."/>
            <person name="Zhu D."/>
            <person name="Lee S."/>
            <person name="Bess C."/>
            <person name="Blankenburg K."/>
            <person name="Forbes L."/>
            <person name="Fu Q."/>
            <person name="Gubbala S."/>
            <person name="Hirani K."/>
            <person name="Jayaseelan J.C."/>
            <person name="Lara F."/>
            <person name="Munidasa M."/>
            <person name="Palculict T."/>
            <person name="Patil S."/>
            <person name="Pu L.-L."/>
            <person name="Saada N."/>
            <person name="Tang L."/>
            <person name="Weissenberger G."/>
            <person name="Zhu Y."/>
            <person name="Hemphill L."/>
            <person name="Shang Y."/>
            <person name="Youmans B."/>
            <person name="Ayvaz T."/>
            <person name="Ross M."/>
            <person name="Santibanez J."/>
            <person name="Aqrawi P."/>
            <person name="Gross S."/>
            <person name="Joshi V."/>
            <person name="Fowler G."/>
            <person name="Nazareth L."/>
            <person name="Reid J."/>
            <person name="Worley K."/>
            <person name="Petrosino J."/>
            <person name="Highlander S."/>
            <person name="Gibbs R."/>
        </authorList>
    </citation>
    <scope>NUCLEOTIDE SEQUENCE [LARGE SCALE GENOMIC DNA]</scope>
    <source>
        <strain evidence="4 5">DSM 4582</strain>
    </source>
</reference>
<gene>
    <name evidence="4" type="ORF">HMPREF0758_3421</name>
</gene>
<protein>
    <submittedName>
        <fullName evidence="4">Isochorismatase family protein</fullName>
        <ecNumber evidence="4">3.-.-.-</ecNumber>
    </submittedName>
</protein>
<evidence type="ECO:0000313" key="4">
    <source>
        <dbReference type="EMBL" id="EFE94987.1"/>
    </source>
</evidence>
<evidence type="ECO:0000256" key="1">
    <source>
        <dbReference type="ARBA" id="ARBA00006336"/>
    </source>
</evidence>
<dbReference type="SUPFAM" id="SSF52499">
    <property type="entry name" value="Isochorismatase-like hydrolases"/>
    <property type="match status" value="1"/>
</dbReference>
<comment type="similarity">
    <text evidence="1">Belongs to the isochorismatase family.</text>
</comment>
<dbReference type="EMBL" id="ADBY01000050">
    <property type="protein sequence ID" value="EFE94987.1"/>
    <property type="molecule type" value="Genomic_DNA"/>
</dbReference>
<dbReference type="GO" id="GO:0016787">
    <property type="term" value="F:hydrolase activity"/>
    <property type="evidence" value="ECO:0007669"/>
    <property type="project" value="UniProtKB-KW"/>
</dbReference>
<dbReference type="PANTHER" id="PTHR43540:SF7">
    <property type="entry name" value="ISOCHORISMATASE FAMILY PROTEIN YECD"/>
    <property type="match status" value="1"/>
</dbReference>
<name>D4E5H1_SEROD</name>
<comment type="caution">
    <text evidence="4">The sequence shown here is derived from an EMBL/GenBank/DDBJ whole genome shotgun (WGS) entry which is preliminary data.</text>
</comment>
<dbReference type="EC" id="3.-.-.-" evidence="4"/>
<proteinExistence type="inferred from homology"/>
<dbReference type="STRING" id="667129.HMPREF0758_3421"/>
<keyword evidence="2 4" id="KW-0378">Hydrolase</keyword>
<dbReference type="PANTHER" id="PTHR43540">
    <property type="entry name" value="PEROXYUREIDOACRYLATE/UREIDOACRYLATE AMIDOHYDROLASE-RELATED"/>
    <property type="match status" value="1"/>
</dbReference>